<accession>A0A9X3TYN9</accession>
<dbReference type="InterPro" id="IPR045079">
    <property type="entry name" value="Oxoprolinase-like"/>
</dbReference>
<dbReference type="Pfam" id="PF05378">
    <property type="entry name" value="Hydant_A_N"/>
    <property type="match status" value="1"/>
</dbReference>
<evidence type="ECO:0000259" key="3">
    <source>
        <dbReference type="Pfam" id="PF19278"/>
    </source>
</evidence>
<dbReference type="InterPro" id="IPR043129">
    <property type="entry name" value="ATPase_NBD"/>
</dbReference>
<feature type="domain" description="Acetophenone carboxylase-like C-terminal" evidence="3">
    <location>
        <begin position="506"/>
        <end position="674"/>
    </location>
</feature>
<feature type="domain" description="Hydantoinase/oxoprolinase N-terminal" evidence="2">
    <location>
        <begin position="9"/>
        <end position="181"/>
    </location>
</feature>
<sequence>MSDQNRVFVGIDVGGTFTDLVLFDPAAKALKTVKVPSTPPEFFPSVVAALESAGVAKNQPATILHGTTVHLNAFLERKGAKTALLTTRGFRDVYEMRRGNRQQPYDMHFRYPAPLVPRKHIYEVSERMAADGSVLQRPEVEEIKAIAEKLRAEGIESVAICFLHSYRNDENERFVEETLKALVPEIFVSASFNTCREWREYERISTAVINAYVSPVLKLYLEKLTAALSAWDDTRLFLLQSNGGLISAEEAKDKGVLTLLSGPVGGNVAGRALAANGDANLICVDMGGTSFEASLVVDGDSAIRTEREVGGFPILAPLVDIHTIGAGGGSLGWNDKGALRVGPQSAGARPGPAGYGKGGTEATVTDANLALGRLSDDSTLGSGLELYPQLARDAVTQFGDQFGLKTDVAAQGILDVISEQMANAIRTITVRRGIDPRSFALVAYGGAGPMHAADIARLLGIPKVIVPQSAGAFSAWGMLQSDLIHDASETALQPLAGIDWGVLGDRFAPFEDQLGQRLLNEGAEADRITFVRALDLRYLGQEYAISVPLEADLFVPGADAAANNARVRAAFDAAYERTYGHSNPDEIVEIATIRLRAIGRTSLDLEAFAKASRIEEDRGATTRTRSVLFDGVSTDTQFIARDSLTPGVDYPGPLVVEEATATTIVPPDFVASIDPLGNLVLIMREAAQ</sequence>
<evidence type="ECO:0000313" key="4">
    <source>
        <dbReference type="EMBL" id="MDA5194140.1"/>
    </source>
</evidence>
<organism evidence="4 5">
    <name type="scientific">Govanella unica</name>
    <dbReference type="NCBI Taxonomy" id="2975056"/>
    <lineage>
        <taxon>Bacteria</taxon>
        <taxon>Pseudomonadati</taxon>
        <taxon>Pseudomonadota</taxon>
        <taxon>Alphaproteobacteria</taxon>
        <taxon>Emcibacterales</taxon>
        <taxon>Govanellaceae</taxon>
        <taxon>Govanella</taxon>
    </lineage>
</organism>
<dbReference type="PANTHER" id="PTHR11365">
    <property type="entry name" value="5-OXOPROLINASE RELATED"/>
    <property type="match status" value="1"/>
</dbReference>
<gene>
    <name evidence="4" type="ORF">NYP16_09280</name>
</gene>
<dbReference type="Pfam" id="PF01968">
    <property type="entry name" value="Hydantoinase_A"/>
    <property type="match status" value="1"/>
</dbReference>
<keyword evidence="5" id="KW-1185">Reference proteome</keyword>
<dbReference type="AlphaFoldDB" id="A0A9X3TYN9"/>
<dbReference type="EMBL" id="JANWOI010000003">
    <property type="protein sequence ID" value="MDA5194140.1"/>
    <property type="molecule type" value="Genomic_DNA"/>
</dbReference>
<dbReference type="InterPro" id="IPR049517">
    <property type="entry name" value="ACX-like_C"/>
</dbReference>
<comment type="caution">
    <text evidence="4">The sequence shown here is derived from an EMBL/GenBank/DDBJ whole genome shotgun (WGS) entry which is preliminary data.</text>
</comment>
<reference evidence="4" key="1">
    <citation type="submission" date="2022-08" db="EMBL/GenBank/DDBJ databases">
        <authorList>
            <person name="Vandamme P."/>
            <person name="Hettiarachchi A."/>
            <person name="Peeters C."/>
            <person name="Cnockaert M."/>
            <person name="Carlier A."/>
        </authorList>
    </citation>
    <scope>NUCLEOTIDE SEQUENCE</scope>
    <source>
        <strain evidence="4">LMG 31809</strain>
    </source>
</reference>
<name>A0A9X3TYN9_9PROT</name>
<dbReference type="RefSeq" id="WP_274943844.1">
    <property type="nucleotide sequence ID" value="NZ_JANWOI010000003.1"/>
</dbReference>
<dbReference type="SUPFAM" id="SSF53067">
    <property type="entry name" value="Actin-like ATPase domain"/>
    <property type="match status" value="1"/>
</dbReference>
<evidence type="ECO:0000313" key="5">
    <source>
        <dbReference type="Proteomes" id="UP001141619"/>
    </source>
</evidence>
<proteinExistence type="predicted"/>
<evidence type="ECO:0000259" key="2">
    <source>
        <dbReference type="Pfam" id="PF05378"/>
    </source>
</evidence>
<dbReference type="InterPro" id="IPR002821">
    <property type="entry name" value="Hydantoinase_A"/>
</dbReference>
<feature type="domain" description="Hydantoinase A/oxoprolinase" evidence="1">
    <location>
        <begin position="203"/>
        <end position="486"/>
    </location>
</feature>
<dbReference type="Proteomes" id="UP001141619">
    <property type="component" value="Unassembled WGS sequence"/>
</dbReference>
<dbReference type="Pfam" id="PF19278">
    <property type="entry name" value="Hydant_A_C"/>
    <property type="match status" value="1"/>
</dbReference>
<reference evidence="4" key="2">
    <citation type="journal article" date="2023" name="Syst. Appl. Microbiol.">
        <title>Govania unica gen. nov., sp. nov., a rare biosphere bacterium that represents a novel family in the class Alphaproteobacteria.</title>
        <authorList>
            <person name="Vandamme P."/>
            <person name="Peeters C."/>
            <person name="Hettiarachchi A."/>
            <person name="Cnockaert M."/>
            <person name="Carlier A."/>
        </authorList>
    </citation>
    <scope>NUCLEOTIDE SEQUENCE</scope>
    <source>
        <strain evidence="4">LMG 31809</strain>
    </source>
</reference>
<evidence type="ECO:0000259" key="1">
    <source>
        <dbReference type="Pfam" id="PF01968"/>
    </source>
</evidence>
<dbReference type="GO" id="GO:0005829">
    <property type="term" value="C:cytosol"/>
    <property type="evidence" value="ECO:0007669"/>
    <property type="project" value="TreeGrafter"/>
</dbReference>
<protein>
    <submittedName>
        <fullName evidence="4">Hydantoinase/oxoprolinase family protein</fullName>
    </submittedName>
</protein>
<dbReference type="PANTHER" id="PTHR11365:SF23">
    <property type="entry name" value="HYPOTHETICAL 5-OXOPROLINASE (EUROFUNG)-RELATED"/>
    <property type="match status" value="1"/>
</dbReference>
<dbReference type="GO" id="GO:0006749">
    <property type="term" value="P:glutathione metabolic process"/>
    <property type="evidence" value="ECO:0007669"/>
    <property type="project" value="TreeGrafter"/>
</dbReference>
<dbReference type="InterPro" id="IPR008040">
    <property type="entry name" value="Hydant_A_N"/>
</dbReference>
<dbReference type="GO" id="GO:0017168">
    <property type="term" value="F:5-oxoprolinase (ATP-hydrolyzing) activity"/>
    <property type="evidence" value="ECO:0007669"/>
    <property type="project" value="TreeGrafter"/>
</dbReference>